<comment type="caution">
    <text evidence="2">The sequence shown here is derived from an EMBL/GenBank/DDBJ whole genome shotgun (WGS) entry which is preliminary data.</text>
</comment>
<accession>A0A6V8MW74</accession>
<name>A0A6V8MW74_9BACT</name>
<dbReference type="EMBL" id="BLXY01000003">
    <property type="protein sequence ID" value="GFO64332.1"/>
    <property type="molecule type" value="Genomic_DNA"/>
</dbReference>
<feature type="region of interest" description="Disordered" evidence="1">
    <location>
        <begin position="1127"/>
        <end position="1146"/>
    </location>
</feature>
<dbReference type="Proteomes" id="UP000568888">
    <property type="component" value="Unassembled WGS sequence"/>
</dbReference>
<sequence length="1146" mass="129477">MTRLPATIASKPALPPEQDFYRLRREGIGFIEQMASRLWTDYNESDSGIAIHEALCYAITDLGYRTGWDIRDLLAPATPSGDPKHPFPNQPFFTARTILTVNPWTESDFRRLLIDLEPVRNAWIVCKECACDTAYYAWCGDDGLALSYRAPELARRTPLQVWPLGLYEALLELEADPDAGDLNDRKIEANATVTDAAGSHQLTLELRFEEMSLADRDQWQLFLDSDDAFAGRNGGSIALKLIRFGATKSYDLLTDPTLDDQGRNEYLRGHWRTVFYPTFEITLAPSGQKIVLHAALRLLGTTATRDALTVSALKAMLEEASVNGLIQRYRRKEHLKSAAVALAKTELMAHRNLDEDYCRVQVIEIEEVAACADVEVAPDADIELVQARIWFEIEQYFNPPVPFYTLQELLDQGVPVEEIFNGPELASGFLRQQDLDAAVLRSVLCVSDLINRLMDIDGVIAVNQVQLTAYDSEGNAIKGVYDPVFSSDGKPIFDPGKASANWLLYLSSQHLPRLYRNASRFLFYKNGLPFLPRMDEALDTLTLLRGEAERLKNPGAADDLDIPTGTYREPEEYFPVQYSFPLTYGIGPDQLSTTASARRRAQARQMKAYLMVFEQILADAFAQVAHTADLFSLDPAVNRTYFAAHLDETMIQGYSELVTGLTQPLLEGMLETVQEFRQRRNRFLDHLLARFGEDFSEYGLLLVKVLGQDIALDQLIKDKIAFLADYPRISHDRGKAFDYQHDPCNPDNQPGLRRRITLLLGYPELDQRMIVVEHLLLRPKFPGDALYPACTEGACNTCGAEDPYSFRLTLVMPGWLDPFHTDLEMRGYADRVIQQEVPAHLVAKICWVGNDGYVEDPCDPVLGKLATLLERDGHKADGLPPGADEACACAILIYREFSRVFQTWYQDKFLQHFHADALKMELELLFDAQVKPEQIACVVLLPFGLWSQVLAFMVEHFVNIARYGWQYQRFQKAWCEWLTLNATFDWMEERLEERVEAILSRNLLSVVPLKTRGTGTWRSQSPPRSQSPRLCNCARAILTGFGMEFYQWLDGLFRSGSFTPDSKLRTFPIELPPECAGLTFQAGTLDQVRALLEERYQAYSEVSYRLRVVLDLLGALSNSYPPATLHDCDEGNDKNPVRLGTTALGS</sequence>
<feature type="compositionally biased region" description="Basic and acidic residues" evidence="1">
    <location>
        <begin position="1127"/>
        <end position="1136"/>
    </location>
</feature>
<dbReference type="RefSeq" id="WP_183347287.1">
    <property type="nucleotide sequence ID" value="NZ_BLXY01000003.1"/>
</dbReference>
<evidence type="ECO:0000313" key="3">
    <source>
        <dbReference type="Proteomes" id="UP000568888"/>
    </source>
</evidence>
<evidence type="ECO:0000313" key="2">
    <source>
        <dbReference type="EMBL" id="GFO64332.1"/>
    </source>
</evidence>
<organism evidence="2 3">
    <name type="scientific">Geomonas paludis</name>
    <dbReference type="NCBI Taxonomy" id="2740185"/>
    <lineage>
        <taxon>Bacteria</taxon>
        <taxon>Pseudomonadati</taxon>
        <taxon>Thermodesulfobacteriota</taxon>
        <taxon>Desulfuromonadia</taxon>
        <taxon>Geobacterales</taxon>
        <taxon>Geobacteraceae</taxon>
        <taxon>Geomonas</taxon>
    </lineage>
</organism>
<protein>
    <submittedName>
        <fullName evidence="2">Uncharacterized protein</fullName>
    </submittedName>
</protein>
<reference evidence="3" key="1">
    <citation type="submission" date="2020-06" db="EMBL/GenBank/DDBJ databases">
        <title>Draft genomic sequecing of Geomonas sp. Red736.</title>
        <authorList>
            <person name="Itoh H."/>
            <person name="Xu Z.X."/>
            <person name="Ushijima N."/>
            <person name="Masuda Y."/>
            <person name="Shiratori Y."/>
            <person name="Senoo K."/>
        </authorList>
    </citation>
    <scope>NUCLEOTIDE SEQUENCE [LARGE SCALE GENOMIC DNA]</scope>
    <source>
        <strain evidence="3">Red736</strain>
    </source>
</reference>
<proteinExistence type="predicted"/>
<dbReference type="AlphaFoldDB" id="A0A6V8MW74"/>
<gene>
    <name evidence="2" type="ORF">GMPD_22510</name>
</gene>
<evidence type="ECO:0000256" key="1">
    <source>
        <dbReference type="SAM" id="MobiDB-lite"/>
    </source>
</evidence>